<evidence type="ECO:0000313" key="10">
    <source>
        <dbReference type="EMBL" id="HGM97542.1"/>
    </source>
</evidence>
<sequence>MKIFVDTANIDEIKELVKLGIIDGATTNPTLLSKEIERQFKDFKSLKKEEIIQKSKEILREICEIVKGPVSAEVIGTKAGEMVEEGKELSKIHENIVVKIPFTSEGLKATKILSSEGVKVNMTLVFSPAQAILAAKVNAFYVSPFIGRLDDISHFGMDLVRMIVEIYENYGFETQVLVASCRHPLHVIESALAGAHIITVPPDVIKKLLNHPLTDIGLERFLADWKKVLEK</sequence>
<comment type="function">
    <text evidence="9">Transaldolase is important for the balance of metabolites in the pentose-phosphate pathway.</text>
</comment>
<dbReference type="CDD" id="cd00956">
    <property type="entry name" value="Transaldolase_FSA"/>
    <property type="match status" value="1"/>
</dbReference>
<evidence type="ECO:0000256" key="8">
    <source>
        <dbReference type="ARBA" id="ARBA00048810"/>
    </source>
</evidence>
<keyword evidence="4 9" id="KW-0963">Cytoplasm</keyword>
<dbReference type="EMBL" id="DTAR01000055">
    <property type="protein sequence ID" value="HGM97542.1"/>
    <property type="molecule type" value="Genomic_DNA"/>
</dbReference>
<evidence type="ECO:0000256" key="4">
    <source>
        <dbReference type="ARBA" id="ARBA00022490"/>
    </source>
</evidence>
<accession>A0A7V4ABC7</accession>
<dbReference type="GO" id="GO:0004801">
    <property type="term" value="F:transaldolase activity"/>
    <property type="evidence" value="ECO:0007669"/>
    <property type="project" value="UniProtKB-UniRule"/>
</dbReference>
<comment type="catalytic activity">
    <reaction evidence="8 9">
        <text>D-sedoheptulose 7-phosphate + D-glyceraldehyde 3-phosphate = D-erythrose 4-phosphate + beta-D-fructose 6-phosphate</text>
        <dbReference type="Rhea" id="RHEA:17053"/>
        <dbReference type="ChEBI" id="CHEBI:16897"/>
        <dbReference type="ChEBI" id="CHEBI:57483"/>
        <dbReference type="ChEBI" id="CHEBI:57634"/>
        <dbReference type="ChEBI" id="CHEBI:59776"/>
        <dbReference type="EC" id="2.2.1.2"/>
    </reaction>
</comment>
<organism evidence="10">
    <name type="scientific">candidate division WOR-3 bacterium</name>
    <dbReference type="NCBI Taxonomy" id="2052148"/>
    <lineage>
        <taxon>Bacteria</taxon>
        <taxon>Bacteria division WOR-3</taxon>
    </lineage>
</organism>
<keyword evidence="7 9" id="KW-0704">Schiff base</keyword>
<evidence type="ECO:0000256" key="1">
    <source>
        <dbReference type="ARBA" id="ARBA00004496"/>
    </source>
</evidence>
<keyword evidence="5 9" id="KW-0808">Transferase</keyword>
<comment type="subcellular location">
    <subcellularLocation>
        <location evidence="1 9">Cytoplasm</location>
    </subcellularLocation>
</comment>
<dbReference type="GO" id="GO:0005975">
    <property type="term" value="P:carbohydrate metabolic process"/>
    <property type="evidence" value="ECO:0007669"/>
    <property type="project" value="InterPro"/>
</dbReference>
<keyword evidence="6 9" id="KW-0570">Pentose shunt</keyword>
<comment type="pathway">
    <text evidence="2 9">Carbohydrate degradation; pentose phosphate pathway; D-glyceraldehyde 3-phosphate and beta-D-fructose 6-phosphate from D-ribose 5-phosphate and D-xylulose 5-phosphate (non-oxidative stage): step 2/3.</text>
</comment>
<evidence type="ECO:0000256" key="9">
    <source>
        <dbReference type="HAMAP-Rule" id="MF_00494"/>
    </source>
</evidence>
<dbReference type="InterPro" id="IPR033919">
    <property type="entry name" value="TSA/FSA_arc/bac"/>
</dbReference>
<evidence type="ECO:0000256" key="2">
    <source>
        <dbReference type="ARBA" id="ARBA00004857"/>
    </source>
</evidence>
<name>A0A7V4ABC7_UNCW3</name>
<dbReference type="NCBIfam" id="TIGR00875">
    <property type="entry name" value="fsa_talC_mipB"/>
    <property type="match status" value="1"/>
</dbReference>
<evidence type="ECO:0000256" key="6">
    <source>
        <dbReference type="ARBA" id="ARBA00023126"/>
    </source>
</evidence>
<dbReference type="InterPro" id="IPR004731">
    <property type="entry name" value="Transaldolase_3B/F6P_aldolase"/>
</dbReference>
<evidence type="ECO:0000256" key="5">
    <source>
        <dbReference type="ARBA" id="ARBA00022679"/>
    </source>
</evidence>
<dbReference type="Gene3D" id="3.20.20.70">
    <property type="entry name" value="Aldolase class I"/>
    <property type="match status" value="1"/>
</dbReference>
<gene>
    <name evidence="10" type="primary">fsa</name>
    <name evidence="9" type="synonym">tal</name>
    <name evidence="10" type="ORF">ENT96_00620</name>
</gene>
<reference evidence="10" key="1">
    <citation type="journal article" date="2020" name="mSystems">
        <title>Genome- and Community-Level Interaction Insights into Carbon Utilization and Element Cycling Functions of Hydrothermarchaeota in Hydrothermal Sediment.</title>
        <authorList>
            <person name="Zhou Z."/>
            <person name="Liu Y."/>
            <person name="Xu W."/>
            <person name="Pan J."/>
            <person name="Luo Z.H."/>
            <person name="Li M."/>
        </authorList>
    </citation>
    <scope>NUCLEOTIDE SEQUENCE [LARGE SCALE GENOMIC DNA]</scope>
    <source>
        <strain evidence="10">SpSt-626</strain>
    </source>
</reference>
<dbReference type="SUPFAM" id="SSF51569">
    <property type="entry name" value="Aldolase"/>
    <property type="match status" value="1"/>
</dbReference>
<proteinExistence type="inferred from homology"/>
<dbReference type="InterPro" id="IPR022999">
    <property type="entry name" value="Transaldolase_3B"/>
</dbReference>
<dbReference type="AlphaFoldDB" id="A0A7V4ABC7"/>
<dbReference type="PANTHER" id="PTHR10683">
    <property type="entry name" value="TRANSALDOLASE"/>
    <property type="match status" value="1"/>
</dbReference>
<dbReference type="GO" id="GO:0006098">
    <property type="term" value="P:pentose-phosphate shunt"/>
    <property type="evidence" value="ECO:0007669"/>
    <property type="project" value="UniProtKB-UniRule"/>
</dbReference>
<dbReference type="UniPathway" id="UPA00115">
    <property type="reaction ID" value="UER00414"/>
</dbReference>
<dbReference type="PANTHER" id="PTHR10683:SF40">
    <property type="entry name" value="FRUCTOSE-6-PHOSPHATE ALDOLASE 1-RELATED"/>
    <property type="match status" value="1"/>
</dbReference>
<evidence type="ECO:0000256" key="3">
    <source>
        <dbReference type="ARBA" id="ARBA00005740"/>
    </source>
</evidence>
<dbReference type="InterPro" id="IPR001585">
    <property type="entry name" value="TAL/FSA"/>
</dbReference>
<dbReference type="HAMAP" id="MF_00494">
    <property type="entry name" value="Transaldolase_3b"/>
    <property type="match status" value="1"/>
</dbReference>
<dbReference type="GO" id="GO:0016832">
    <property type="term" value="F:aldehyde-lyase activity"/>
    <property type="evidence" value="ECO:0007669"/>
    <property type="project" value="InterPro"/>
</dbReference>
<protein>
    <recommendedName>
        <fullName evidence="9">Probable transaldolase</fullName>
        <ecNumber evidence="9">2.2.1.2</ecNumber>
    </recommendedName>
</protein>
<comment type="caution">
    <text evidence="10">The sequence shown here is derived from an EMBL/GenBank/DDBJ whole genome shotgun (WGS) entry which is preliminary data.</text>
</comment>
<comment type="similarity">
    <text evidence="3 9">Belongs to the transaldolase family. Type 3B subfamily.</text>
</comment>
<dbReference type="Pfam" id="PF00923">
    <property type="entry name" value="TAL_FSA"/>
    <property type="match status" value="1"/>
</dbReference>
<feature type="active site" description="Schiff-base intermediate with substrate" evidence="9">
    <location>
        <position position="99"/>
    </location>
</feature>
<dbReference type="FunFam" id="3.20.20.70:FF:000018">
    <property type="entry name" value="Probable transaldolase"/>
    <property type="match status" value="1"/>
</dbReference>
<evidence type="ECO:0000256" key="7">
    <source>
        <dbReference type="ARBA" id="ARBA00023270"/>
    </source>
</evidence>
<dbReference type="GO" id="GO:0005737">
    <property type="term" value="C:cytoplasm"/>
    <property type="evidence" value="ECO:0007669"/>
    <property type="project" value="UniProtKB-SubCell"/>
</dbReference>
<dbReference type="EC" id="2.2.1.2" evidence="9"/>
<dbReference type="InterPro" id="IPR018225">
    <property type="entry name" value="Transaldolase_AS"/>
</dbReference>
<dbReference type="PROSITE" id="PS01054">
    <property type="entry name" value="TRANSALDOLASE_1"/>
    <property type="match status" value="1"/>
</dbReference>
<dbReference type="PROSITE" id="PS00958">
    <property type="entry name" value="TRANSALDOLASE_2"/>
    <property type="match status" value="1"/>
</dbReference>
<dbReference type="InterPro" id="IPR013785">
    <property type="entry name" value="Aldolase_TIM"/>
</dbReference>